<dbReference type="InterPro" id="IPR007133">
    <property type="entry name" value="RNA_pol_II-assoc_Paf1"/>
</dbReference>
<name>A0A8J5FJ80_ZINOF</name>
<dbReference type="Pfam" id="PF03985">
    <property type="entry name" value="Paf1"/>
    <property type="match status" value="1"/>
</dbReference>
<organism evidence="5 6">
    <name type="scientific">Zingiber officinale</name>
    <name type="common">Ginger</name>
    <name type="synonym">Amomum zingiber</name>
    <dbReference type="NCBI Taxonomy" id="94328"/>
    <lineage>
        <taxon>Eukaryota</taxon>
        <taxon>Viridiplantae</taxon>
        <taxon>Streptophyta</taxon>
        <taxon>Embryophyta</taxon>
        <taxon>Tracheophyta</taxon>
        <taxon>Spermatophyta</taxon>
        <taxon>Magnoliopsida</taxon>
        <taxon>Liliopsida</taxon>
        <taxon>Zingiberales</taxon>
        <taxon>Zingiberaceae</taxon>
        <taxon>Zingiber</taxon>
    </lineage>
</organism>
<feature type="compositionally biased region" description="Low complexity" evidence="4">
    <location>
        <begin position="18"/>
        <end position="30"/>
    </location>
</feature>
<comment type="similarity">
    <text evidence="2">Belongs to the PAF1 family.</text>
</comment>
<dbReference type="GO" id="GO:0000993">
    <property type="term" value="F:RNA polymerase II complex binding"/>
    <property type="evidence" value="ECO:0007669"/>
    <property type="project" value="TreeGrafter"/>
</dbReference>
<feature type="compositionally biased region" description="Pro residues" evidence="4">
    <location>
        <begin position="31"/>
        <end position="46"/>
    </location>
</feature>
<feature type="region of interest" description="Disordered" evidence="4">
    <location>
        <begin position="1"/>
        <end position="82"/>
    </location>
</feature>
<feature type="region of interest" description="Disordered" evidence="4">
    <location>
        <begin position="104"/>
        <end position="133"/>
    </location>
</feature>
<evidence type="ECO:0000256" key="2">
    <source>
        <dbReference type="ARBA" id="ARBA00007560"/>
    </source>
</evidence>
<gene>
    <name evidence="5" type="ORF">ZIOFF_049702</name>
</gene>
<evidence type="ECO:0000256" key="4">
    <source>
        <dbReference type="SAM" id="MobiDB-lite"/>
    </source>
</evidence>
<evidence type="ECO:0000313" key="6">
    <source>
        <dbReference type="Proteomes" id="UP000734854"/>
    </source>
</evidence>
<dbReference type="PANTHER" id="PTHR23188:SF12">
    <property type="entry name" value="RNA POLYMERASE II-ASSOCIATED FACTOR 1 HOMOLOG"/>
    <property type="match status" value="1"/>
</dbReference>
<evidence type="ECO:0000313" key="5">
    <source>
        <dbReference type="EMBL" id="KAG6488459.1"/>
    </source>
</evidence>
<keyword evidence="3" id="KW-0539">Nucleus</keyword>
<dbReference type="EMBL" id="JACMSC010000014">
    <property type="protein sequence ID" value="KAG6488459.1"/>
    <property type="molecule type" value="Genomic_DNA"/>
</dbReference>
<dbReference type="GO" id="GO:0003682">
    <property type="term" value="F:chromatin binding"/>
    <property type="evidence" value="ECO:0007669"/>
    <property type="project" value="TreeGrafter"/>
</dbReference>
<dbReference type="GO" id="GO:0006368">
    <property type="term" value="P:transcription elongation by RNA polymerase II"/>
    <property type="evidence" value="ECO:0007669"/>
    <property type="project" value="InterPro"/>
</dbReference>
<comment type="caution">
    <text evidence="5">The sequence shown here is derived from an EMBL/GenBank/DDBJ whole genome shotgun (WGS) entry which is preliminary data.</text>
</comment>
<evidence type="ECO:0000256" key="1">
    <source>
        <dbReference type="ARBA" id="ARBA00004123"/>
    </source>
</evidence>
<dbReference type="Proteomes" id="UP000734854">
    <property type="component" value="Unassembled WGS sequence"/>
</dbReference>
<evidence type="ECO:0000256" key="3">
    <source>
        <dbReference type="ARBA" id="ARBA00023242"/>
    </source>
</evidence>
<keyword evidence="6" id="KW-1185">Reference proteome</keyword>
<comment type="subcellular location">
    <subcellularLocation>
        <location evidence="1">Nucleus</location>
    </subcellularLocation>
</comment>
<feature type="compositionally biased region" description="Basic and acidic residues" evidence="4">
    <location>
        <begin position="62"/>
        <end position="82"/>
    </location>
</feature>
<sequence length="397" mass="45707">MNLQRNSSSKVAPPPGRQQKPSLPPMQQKPSLPPMQQKPPPGPPAAGGPTQSGCPNGISVRMETEEERRLRKKREYEKQKQEEKRLLFLKQSQSTVLQKTQMLAANARPNASMTDSRMTDRRTTPFLGGDRSESRLKKPTTFICKMKFSRYTITSIEKTLKPKLYVEQDLGIPLDLLDMSIYNPHTVRLPLAHEDGELLHEEEVVTLIKQEGIRRKERPTDKGVSWLVKTQYISPISMEAAKMSISEKQAKEMRESREGKNVFLENLNNREKQIQAIEESFRAAKLPLFHQSKPGLEPVDILTLLPFFDRYEDQFVAVNFDRDPDSEQYNKLDRSVLDEIVSQGKPDGVKRRRGTSLVYDDDLEEEECDPNKLSKEWLHIVDLWTRPRPLTSPTFDR</sequence>
<reference evidence="5 6" key="1">
    <citation type="submission" date="2020-08" db="EMBL/GenBank/DDBJ databases">
        <title>Plant Genome Project.</title>
        <authorList>
            <person name="Zhang R.-G."/>
        </authorList>
    </citation>
    <scope>NUCLEOTIDE SEQUENCE [LARGE SCALE GENOMIC DNA]</scope>
    <source>
        <tissue evidence="5">Rhizome</tissue>
    </source>
</reference>
<accession>A0A8J5FJ80</accession>
<proteinExistence type="inferred from homology"/>
<dbReference type="AlphaFoldDB" id="A0A8J5FJ80"/>
<dbReference type="PANTHER" id="PTHR23188">
    <property type="entry name" value="RNA POLYMERASE II-ASSOCIATED FACTOR 1 HOMOLOG"/>
    <property type="match status" value="1"/>
</dbReference>
<protein>
    <submittedName>
        <fullName evidence="5">Uncharacterized protein</fullName>
    </submittedName>
</protein>
<feature type="compositionally biased region" description="Polar residues" evidence="4">
    <location>
        <begin position="1"/>
        <end position="10"/>
    </location>
</feature>
<dbReference type="GO" id="GO:0016593">
    <property type="term" value="C:Cdc73/Paf1 complex"/>
    <property type="evidence" value="ECO:0007669"/>
    <property type="project" value="InterPro"/>
</dbReference>